<dbReference type="PANTHER" id="PTHR43591:SF24">
    <property type="entry name" value="2-METHOXY-6-POLYPRENYL-1,4-BENZOQUINOL METHYLASE, MITOCHONDRIAL"/>
    <property type="match status" value="1"/>
</dbReference>
<accession>A0A2M7S759</accession>
<proteinExistence type="predicted"/>
<dbReference type="PANTHER" id="PTHR43591">
    <property type="entry name" value="METHYLTRANSFERASE"/>
    <property type="match status" value="1"/>
</dbReference>
<feature type="domain" description="Methyltransferase type 11" evidence="1">
    <location>
        <begin position="62"/>
        <end position="158"/>
    </location>
</feature>
<name>A0A2M7S759_9BACT</name>
<dbReference type="GO" id="GO:0008757">
    <property type="term" value="F:S-adenosylmethionine-dependent methyltransferase activity"/>
    <property type="evidence" value="ECO:0007669"/>
    <property type="project" value="InterPro"/>
</dbReference>
<reference evidence="3" key="1">
    <citation type="submission" date="2017-09" db="EMBL/GenBank/DDBJ databases">
        <title>Depth-based differentiation of microbial function through sediment-hosted aquifers and enrichment of novel symbionts in the deep terrestrial subsurface.</title>
        <authorList>
            <person name="Probst A.J."/>
            <person name="Ladd B."/>
            <person name="Jarett J.K."/>
            <person name="Geller-Mcgrath D.E."/>
            <person name="Sieber C.M.K."/>
            <person name="Emerson J.B."/>
            <person name="Anantharaman K."/>
            <person name="Thomas B.C."/>
            <person name="Malmstrom R."/>
            <person name="Stieglmeier M."/>
            <person name="Klingl A."/>
            <person name="Woyke T."/>
            <person name="Ryan C.M."/>
            <person name="Banfield J.F."/>
        </authorList>
    </citation>
    <scope>NUCLEOTIDE SEQUENCE [LARGE SCALE GENOMIC DNA]</scope>
</reference>
<dbReference type="Gene3D" id="3.40.50.150">
    <property type="entry name" value="Vaccinia Virus protein VP39"/>
    <property type="match status" value="1"/>
</dbReference>
<evidence type="ECO:0000313" key="2">
    <source>
        <dbReference type="EMBL" id="PIZ15391.1"/>
    </source>
</evidence>
<dbReference type="SUPFAM" id="SSF53335">
    <property type="entry name" value="S-adenosyl-L-methionine-dependent methyltransferases"/>
    <property type="match status" value="1"/>
</dbReference>
<dbReference type="CDD" id="cd02440">
    <property type="entry name" value="AdoMet_MTases"/>
    <property type="match status" value="1"/>
</dbReference>
<dbReference type="Proteomes" id="UP000229307">
    <property type="component" value="Unassembled WGS sequence"/>
</dbReference>
<dbReference type="AlphaFoldDB" id="A0A2M7S759"/>
<comment type="caution">
    <text evidence="2">The sequence shown here is derived from an EMBL/GenBank/DDBJ whole genome shotgun (WGS) entry which is preliminary data.</text>
</comment>
<protein>
    <recommendedName>
        <fullName evidence="1">Methyltransferase type 11 domain-containing protein</fullName>
    </recommendedName>
</protein>
<organism evidence="2 3">
    <name type="scientific">Candidatus Desantisbacteria bacterium CG_4_10_14_0_8_um_filter_48_22</name>
    <dbReference type="NCBI Taxonomy" id="1974543"/>
    <lineage>
        <taxon>Bacteria</taxon>
        <taxon>Candidatus Desantisiibacteriota</taxon>
    </lineage>
</organism>
<evidence type="ECO:0000313" key="3">
    <source>
        <dbReference type="Proteomes" id="UP000229307"/>
    </source>
</evidence>
<sequence>MVDPRKQDEAEFHDKLRNESLKYEDGKYRYLTSNRKYYSVVRRSRDFTREWLKKRCRGRKGLDYCCGNGENNIFMAKNGAESMGIDISGISVENCKKHAFEEGVGDKASFLVMDAENMKFENDSFDVVICSGVLHHLDIEKAFRELSRVLKPEGEIICIEPLVYNPLFQLYRRITPQLRTKWETEHILTLNDLEKAKKYFGKINTSFYHLFTLLAVPFRNSRFFDPILRLLEAADSVAMKLPLVQLMAWQMVFILSKPLK</sequence>
<gene>
    <name evidence="2" type="ORF">COY52_09910</name>
</gene>
<dbReference type="InterPro" id="IPR013216">
    <property type="entry name" value="Methyltransf_11"/>
</dbReference>
<dbReference type="EMBL" id="PFMR01000265">
    <property type="protein sequence ID" value="PIZ15391.1"/>
    <property type="molecule type" value="Genomic_DNA"/>
</dbReference>
<dbReference type="InterPro" id="IPR029063">
    <property type="entry name" value="SAM-dependent_MTases_sf"/>
</dbReference>
<evidence type="ECO:0000259" key="1">
    <source>
        <dbReference type="Pfam" id="PF08241"/>
    </source>
</evidence>
<dbReference type="Pfam" id="PF08241">
    <property type="entry name" value="Methyltransf_11"/>
    <property type="match status" value="1"/>
</dbReference>